<dbReference type="GO" id="GO:0016747">
    <property type="term" value="F:acyltransferase activity, transferring groups other than amino-acyl groups"/>
    <property type="evidence" value="ECO:0007669"/>
    <property type="project" value="InterPro"/>
</dbReference>
<evidence type="ECO:0000313" key="2">
    <source>
        <dbReference type="EMBL" id="NEJ73112.1"/>
    </source>
</evidence>
<comment type="caution">
    <text evidence="2">The sequence shown here is derived from an EMBL/GenBank/DDBJ whole genome shotgun (WGS) entry which is preliminary data.</text>
</comment>
<dbReference type="EMBL" id="WUFT01000014">
    <property type="protein sequence ID" value="NEJ73112.1"/>
    <property type="molecule type" value="Genomic_DNA"/>
</dbReference>
<dbReference type="Proteomes" id="UP000471753">
    <property type="component" value="Unassembled WGS sequence"/>
</dbReference>
<dbReference type="SUPFAM" id="SSF55729">
    <property type="entry name" value="Acyl-CoA N-acyltransferases (Nat)"/>
    <property type="match status" value="1"/>
</dbReference>
<sequence>MPDLLVSLYSTKLADLNRKTDHVGVSIRPALPPELHLVVDWVRQQFSENWASEVSVAFSRQPVACLIAVDGGKLLGFACYDTTARGFFGPTGVDPQARGKGIGLALFSACLQTMKTLGHAYAFIGDAGPVDFYAKTAGAIIIPAPDKGIYEGMLRRMAEMTT</sequence>
<dbReference type="RefSeq" id="WP_164013206.1">
    <property type="nucleotide sequence ID" value="NZ_WUFT01000014.1"/>
</dbReference>
<dbReference type="PROSITE" id="PS51186">
    <property type="entry name" value="GNAT"/>
    <property type="match status" value="1"/>
</dbReference>
<accession>A0A7K3UHF6</accession>
<dbReference type="Pfam" id="PF00583">
    <property type="entry name" value="Acetyltransf_1"/>
    <property type="match status" value="1"/>
</dbReference>
<dbReference type="InterPro" id="IPR016181">
    <property type="entry name" value="Acyl_CoA_acyltransferase"/>
</dbReference>
<gene>
    <name evidence="2" type="ORF">GR197_21640</name>
</gene>
<keyword evidence="2" id="KW-0808">Transferase</keyword>
<dbReference type="InterPro" id="IPR000182">
    <property type="entry name" value="GNAT_dom"/>
</dbReference>
<dbReference type="Gene3D" id="3.40.630.30">
    <property type="match status" value="1"/>
</dbReference>
<evidence type="ECO:0000313" key="3">
    <source>
        <dbReference type="Proteomes" id="UP000471753"/>
    </source>
</evidence>
<dbReference type="CDD" id="cd04301">
    <property type="entry name" value="NAT_SF"/>
    <property type="match status" value="1"/>
</dbReference>
<evidence type="ECO:0000259" key="1">
    <source>
        <dbReference type="PROSITE" id="PS51186"/>
    </source>
</evidence>
<feature type="domain" description="N-acetyltransferase" evidence="1">
    <location>
        <begin position="25"/>
        <end position="162"/>
    </location>
</feature>
<protein>
    <submittedName>
        <fullName evidence="2">GNAT family N-acetyltransferase</fullName>
    </submittedName>
</protein>
<reference evidence="2 3" key="1">
    <citation type="submission" date="2019-12" db="EMBL/GenBank/DDBJ databases">
        <title>Rhizobium genotypes associated with high levels of biological nitrogen fixation by grain legumes in a temperate-maritime cropping system.</title>
        <authorList>
            <person name="Maluk M."/>
            <person name="Francesc Ferrando Molina F."/>
            <person name="Lopez Del Egido L."/>
            <person name="Lafos M."/>
            <person name="Langarica-Fuentes A."/>
            <person name="Gebre Yohannes G."/>
            <person name="Young M.W."/>
            <person name="Martin P."/>
            <person name="Gantlett R."/>
            <person name="Kenicer G."/>
            <person name="Hawes C."/>
            <person name="Begg G.S."/>
            <person name="Quilliam R.S."/>
            <person name="Squire G.R."/>
            <person name="Poole P.S."/>
            <person name="Young P.W."/>
            <person name="Iannetta P.M."/>
            <person name="James E.K."/>
        </authorList>
    </citation>
    <scope>NUCLEOTIDE SEQUENCE [LARGE SCALE GENOMIC DNA]</scope>
    <source>
        <strain evidence="2 3">JHI366</strain>
    </source>
</reference>
<organism evidence="2 3">
    <name type="scientific">Rhizobium phaseoli</name>
    <dbReference type="NCBI Taxonomy" id="396"/>
    <lineage>
        <taxon>Bacteria</taxon>
        <taxon>Pseudomonadati</taxon>
        <taxon>Pseudomonadota</taxon>
        <taxon>Alphaproteobacteria</taxon>
        <taxon>Hyphomicrobiales</taxon>
        <taxon>Rhizobiaceae</taxon>
        <taxon>Rhizobium/Agrobacterium group</taxon>
        <taxon>Rhizobium</taxon>
    </lineage>
</organism>
<proteinExistence type="predicted"/>
<dbReference type="AlphaFoldDB" id="A0A7K3UHF6"/>
<name>A0A7K3UHF6_9HYPH</name>